<dbReference type="GO" id="GO:0005643">
    <property type="term" value="C:nuclear pore"/>
    <property type="evidence" value="ECO:0007669"/>
    <property type="project" value="TreeGrafter"/>
</dbReference>
<dbReference type="EMBL" id="BDSP01000011">
    <property type="protein sequence ID" value="GAX09719.1"/>
    <property type="molecule type" value="Genomic_DNA"/>
</dbReference>
<dbReference type="PANTHER" id="PTHR15952:SF11">
    <property type="entry name" value="EXPORTIN-T"/>
    <property type="match status" value="1"/>
</dbReference>
<keyword evidence="1" id="KW-0963">Cytoplasm</keyword>
<dbReference type="GO" id="GO:0005737">
    <property type="term" value="C:cytoplasm"/>
    <property type="evidence" value="ECO:0007669"/>
    <property type="project" value="UniProtKB-SubCell"/>
</dbReference>
<dbReference type="GO" id="GO:0031267">
    <property type="term" value="F:small GTPase binding"/>
    <property type="evidence" value="ECO:0007669"/>
    <property type="project" value="InterPro"/>
</dbReference>
<keyword evidence="1" id="KW-0694">RNA-binding</keyword>
<sequence>MNGHGGEMDPQSLERWILQSNDPSQPTAQIQAITMLREWSLSSPREVVIASMFQVLDRSSEETAQFYSLGTLGRMALDETERASFRQYLLYRFPPASSTFLRNKVAWILARFLWEDVPVRWTTLEHDLIHHLSVSQPALYCKLLETAMEEFSAAVIREDPNNIVYDEEQSFLTNSSFYSTKNDMRRVKDYFKDYINEYGEATGKQPNDTETNTLAHRLFDRIVKVLEDCIFILQNGNDAKGQAMETVGLALKSMRQFLMWIDLSHADTQGEGVAQPKAIEILLYLLSISDYPAHIHVLVFQVLREWNSGAQSTHETALLSDHELHVYSAVFEQIHKANLLPYNVESSAPIEVVIEVAKFVDSAGQHLLTVFVIESVKATPEIQVNADKIKSALFQALDLFFRAFSYDDIDVSAAVFPLGGNLISEMEKHASLQIHLPQLLNVLYSQLKYPADFSYDYEDELVAEEMAYRADLAKLFGKMVRIDSNIWLQFVVATAQRMEGISKAPTQEVEVFLRLLYHFCEGIRPSPGLKVVMKNQVFCSLLTALHHSDIADHPHREVLCLYYDTAVRYHPIFITNSGNAKVANTPLLSRVLEAMSGTRGLLHSHVRVRSRCCYLLLNLVKQTAPVLRPFVETAVFGIRGLLSNGDYCSTLRPDDSLYLFETMGILLGKTALEAEKQRGYLVEVVTPHIERVRQEIAFAVSTVDTDHETADLREEMLASAIAAVAHLSKGFSKPSDGVLAVLSDSVHVVLSFLQIAPTSELVRNKTMVFLQRMIVTIDNRVLPEMPQFLSLLIEHCDADDIFFVSQLFNQLCLKFKESSVPTIDGQLIPLLRKCQQLVPTQGNGKGQPPHICAEQLAVKKLIYVVLQHIVSNKATSVLVSPSNVGSLESILETIRDGATRVQDPTIQKTCLRFFRELVAQWLPMEPPGDEVDLYGRGLLVFTLTHLIPDVINCFFQIQFEEKDALYSRVIHEFANILFSTRSHLQVVEGDRSGLLFNSLLSSIERMADSSNGLKADVDRFADTHSVPEIQTWLVESILGMHKRTRSKKGLP</sequence>
<gene>
    <name evidence="3" type="ORF">FisN_19Lh189</name>
</gene>
<dbReference type="Pfam" id="PF19282">
    <property type="entry name" value="Exportin-T"/>
    <property type="match status" value="1"/>
</dbReference>
<comment type="subcellular location">
    <subcellularLocation>
        <location evidence="1">Nucleus</location>
    </subcellularLocation>
    <subcellularLocation>
        <location evidence="1">Cytoplasm</location>
    </subcellularLocation>
    <text evidence="1">Shuttles between the nucleus and the cytoplasm.</text>
</comment>
<protein>
    <recommendedName>
        <fullName evidence="1">Exportin-T</fullName>
    </recommendedName>
    <alternativeName>
        <fullName evidence="1">Exportin(tRNA)</fullName>
    </alternativeName>
    <alternativeName>
        <fullName evidence="1">tRNA exportin</fullName>
    </alternativeName>
</protein>
<dbReference type="GO" id="GO:0000049">
    <property type="term" value="F:tRNA binding"/>
    <property type="evidence" value="ECO:0007669"/>
    <property type="project" value="UniProtKB-UniRule"/>
</dbReference>
<dbReference type="InterPro" id="IPR040017">
    <property type="entry name" value="XPOT"/>
</dbReference>
<evidence type="ECO:0000313" key="4">
    <source>
        <dbReference type="Proteomes" id="UP000198406"/>
    </source>
</evidence>
<keyword evidence="4" id="KW-1185">Reference proteome</keyword>
<accession>A0A1Z5J6Z5</accession>
<dbReference type="OrthoDB" id="26399at2759"/>
<dbReference type="Proteomes" id="UP000198406">
    <property type="component" value="Unassembled WGS sequence"/>
</dbReference>
<evidence type="ECO:0000259" key="2">
    <source>
        <dbReference type="Pfam" id="PF19282"/>
    </source>
</evidence>
<dbReference type="Gene3D" id="1.25.10.10">
    <property type="entry name" value="Leucine-rich Repeat Variant"/>
    <property type="match status" value="1"/>
</dbReference>
<reference evidence="3 4" key="1">
    <citation type="journal article" date="2015" name="Plant Cell">
        <title>Oil accumulation by the oleaginous diatom Fistulifera solaris as revealed by the genome and transcriptome.</title>
        <authorList>
            <person name="Tanaka T."/>
            <person name="Maeda Y."/>
            <person name="Veluchamy A."/>
            <person name="Tanaka M."/>
            <person name="Abida H."/>
            <person name="Marechal E."/>
            <person name="Bowler C."/>
            <person name="Muto M."/>
            <person name="Sunaga Y."/>
            <person name="Tanaka M."/>
            <person name="Yoshino T."/>
            <person name="Taniguchi T."/>
            <person name="Fukuda Y."/>
            <person name="Nemoto M."/>
            <person name="Matsumoto M."/>
            <person name="Wong P.S."/>
            <person name="Aburatani S."/>
            <person name="Fujibuchi W."/>
        </authorList>
    </citation>
    <scope>NUCLEOTIDE SEQUENCE [LARGE SCALE GENOMIC DNA]</scope>
    <source>
        <strain evidence="3 4">JPCC DA0580</strain>
    </source>
</reference>
<proteinExistence type="inferred from homology"/>
<dbReference type="SUPFAM" id="SSF48371">
    <property type="entry name" value="ARM repeat"/>
    <property type="match status" value="1"/>
</dbReference>
<comment type="caution">
    <text evidence="3">The sequence shown here is derived from an EMBL/GenBank/DDBJ whole genome shotgun (WGS) entry which is preliminary data.</text>
</comment>
<dbReference type="InterPro" id="IPR016024">
    <property type="entry name" value="ARM-type_fold"/>
</dbReference>
<name>A0A1Z5J6Z5_FISSO</name>
<dbReference type="InterPro" id="IPR011989">
    <property type="entry name" value="ARM-like"/>
</dbReference>
<comment type="function">
    <text evidence="1">tRNA nucleus export receptor which facilitates tRNA translocation across the nuclear pore complex.</text>
</comment>
<keyword evidence="1" id="KW-0813">Transport</keyword>
<evidence type="ECO:0000313" key="3">
    <source>
        <dbReference type="EMBL" id="GAX09719.1"/>
    </source>
</evidence>
<dbReference type="PANTHER" id="PTHR15952">
    <property type="entry name" value="EXPORTIN-T/LOS1"/>
    <property type="match status" value="1"/>
</dbReference>
<dbReference type="GO" id="GO:0071528">
    <property type="term" value="P:tRNA re-export from nucleus"/>
    <property type="evidence" value="ECO:0007669"/>
    <property type="project" value="UniProtKB-UniRule"/>
</dbReference>
<dbReference type="InParanoid" id="A0A1Z5J6Z5"/>
<organism evidence="3 4">
    <name type="scientific">Fistulifera solaris</name>
    <name type="common">Oleaginous diatom</name>
    <dbReference type="NCBI Taxonomy" id="1519565"/>
    <lineage>
        <taxon>Eukaryota</taxon>
        <taxon>Sar</taxon>
        <taxon>Stramenopiles</taxon>
        <taxon>Ochrophyta</taxon>
        <taxon>Bacillariophyta</taxon>
        <taxon>Bacillariophyceae</taxon>
        <taxon>Bacillariophycidae</taxon>
        <taxon>Naviculales</taxon>
        <taxon>Naviculaceae</taxon>
        <taxon>Fistulifera</taxon>
    </lineage>
</organism>
<keyword evidence="1" id="KW-0820">tRNA-binding</keyword>
<dbReference type="InterPro" id="IPR045546">
    <property type="entry name" value="Exportin-T_C"/>
</dbReference>
<dbReference type="GO" id="GO:0016363">
    <property type="term" value="C:nuclear matrix"/>
    <property type="evidence" value="ECO:0007669"/>
    <property type="project" value="TreeGrafter"/>
</dbReference>
<feature type="domain" description="Exportin-T C-terminal" evidence="2">
    <location>
        <begin position="389"/>
        <end position="977"/>
    </location>
</feature>
<keyword evidence="1" id="KW-0539">Nucleus</keyword>
<comment type="similarity">
    <text evidence="1">Belongs to the exportin family.</text>
</comment>
<dbReference type="AlphaFoldDB" id="A0A1Z5J6Z5"/>
<evidence type="ECO:0000256" key="1">
    <source>
        <dbReference type="RuleBase" id="RU366037"/>
    </source>
</evidence>